<dbReference type="Proteomes" id="UP000343335">
    <property type="component" value="Unassembled WGS sequence"/>
</dbReference>
<organism evidence="1 2">
    <name type="scientific">Pandoraea commovens</name>
    <dbReference type="NCBI Taxonomy" id="2508289"/>
    <lineage>
        <taxon>Bacteria</taxon>
        <taxon>Pseudomonadati</taxon>
        <taxon>Pseudomonadota</taxon>
        <taxon>Betaproteobacteria</taxon>
        <taxon>Burkholderiales</taxon>
        <taxon>Burkholderiaceae</taxon>
        <taxon>Pandoraea</taxon>
    </lineage>
</organism>
<proteinExistence type="predicted"/>
<dbReference type="AlphaFoldDB" id="A0A5E4U504"/>
<reference evidence="1 2" key="1">
    <citation type="submission" date="2019-08" db="EMBL/GenBank/DDBJ databases">
        <authorList>
            <person name="Peeters C."/>
        </authorList>
    </citation>
    <scope>NUCLEOTIDE SEQUENCE [LARGE SCALE GENOMIC DNA]</scope>
    <source>
        <strain evidence="1 2">LMG 31010</strain>
    </source>
</reference>
<evidence type="ECO:0000313" key="1">
    <source>
        <dbReference type="EMBL" id="VVD95217.1"/>
    </source>
</evidence>
<gene>
    <name evidence="1" type="ORF">PCO31010_01855</name>
</gene>
<dbReference type="RefSeq" id="WP_150663954.1">
    <property type="nucleotide sequence ID" value="NZ_CABPSA010000002.1"/>
</dbReference>
<protein>
    <submittedName>
        <fullName evidence="1">Uncharacterized protein</fullName>
    </submittedName>
</protein>
<evidence type="ECO:0000313" key="2">
    <source>
        <dbReference type="Proteomes" id="UP000343335"/>
    </source>
</evidence>
<dbReference type="EMBL" id="CABPSA010000002">
    <property type="protein sequence ID" value="VVD95217.1"/>
    <property type="molecule type" value="Genomic_DNA"/>
</dbReference>
<name>A0A5E4U504_9BURK</name>
<accession>A0A5E4U504</accession>
<sequence length="133" mass="14872">MQIVEQYDAPYPIGRRNSNYTPVPAPEIHPLSAEEEAQLWREAQILHDATVQGLADVASGRKLPNEVIKTGCSIDLNPEYFETPHDPDEIDVEEIFGVLMGLRDIEAGRTVPDEIVSAEAEAWVRMLEEELCA</sequence>
<dbReference type="OrthoDB" id="8943072at2"/>